<name>A0A6A5VBI3_9PLEO</name>
<keyword evidence="2" id="KW-1185">Reference proteome</keyword>
<gene>
    <name evidence="1" type="ORF">BU23DRAFT_136217</name>
</gene>
<protein>
    <submittedName>
        <fullName evidence="1">Uncharacterized protein</fullName>
    </submittedName>
</protein>
<evidence type="ECO:0000313" key="1">
    <source>
        <dbReference type="EMBL" id="KAF1973352.1"/>
    </source>
</evidence>
<dbReference type="Proteomes" id="UP000800036">
    <property type="component" value="Unassembled WGS sequence"/>
</dbReference>
<proteinExistence type="predicted"/>
<accession>A0A6A5VBI3</accession>
<evidence type="ECO:0000313" key="2">
    <source>
        <dbReference type="Proteomes" id="UP000800036"/>
    </source>
</evidence>
<sequence>MSAVHPCCANLHREPPGWHEKIYVCAARVSLFSHRPLLVGCKCQVAGGSTHLPQPLRRGTTLASPHRCYRGRKCNTLDGIFICRRKCDSTQAEERRVLYERSRVTQKRTQVVGEIPR</sequence>
<dbReference type="EMBL" id="ML976681">
    <property type="protein sequence ID" value="KAF1973352.1"/>
    <property type="molecule type" value="Genomic_DNA"/>
</dbReference>
<dbReference type="AlphaFoldDB" id="A0A6A5VBI3"/>
<organism evidence="1 2">
    <name type="scientific">Bimuria novae-zelandiae CBS 107.79</name>
    <dbReference type="NCBI Taxonomy" id="1447943"/>
    <lineage>
        <taxon>Eukaryota</taxon>
        <taxon>Fungi</taxon>
        <taxon>Dikarya</taxon>
        <taxon>Ascomycota</taxon>
        <taxon>Pezizomycotina</taxon>
        <taxon>Dothideomycetes</taxon>
        <taxon>Pleosporomycetidae</taxon>
        <taxon>Pleosporales</taxon>
        <taxon>Massarineae</taxon>
        <taxon>Didymosphaeriaceae</taxon>
        <taxon>Bimuria</taxon>
    </lineage>
</organism>
<reference evidence="1" key="1">
    <citation type="journal article" date="2020" name="Stud. Mycol.">
        <title>101 Dothideomycetes genomes: a test case for predicting lifestyles and emergence of pathogens.</title>
        <authorList>
            <person name="Haridas S."/>
            <person name="Albert R."/>
            <person name="Binder M."/>
            <person name="Bloem J."/>
            <person name="Labutti K."/>
            <person name="Salamov A."/>
            <person name="Andreopoulos B."/>
            <person name="Baker S."/>
            <person name="Barry K."/>
            <person name="Bills G."/>
            <person name="Bluhm B."/>
            <person name="Cannon C."/>
            <person name="Castanera R."/>
            <person name="Culley D."/>
            <person name="Daum C."/>
            <person name="Ezra D."/>
            <person name="Gonzalez J."/>
            <person name="Henrissat B."/>
            <person name="Kuo A."/>
            <person name="Liang C."/>
            <person name="Lipzen A."/>
            <person name="Lutzoni F."/>
            <person name="Magnuson J."/>
            <person name="Mondo S."/>
            <person name="Nolan M."/>
            <person name="Ohm R."/>
            <person name="Pangilinan J."/>
            <person name="Park H.-J."/>
            <person name="Ramirez L."/>
            <person name="Alfaro M."/>
            <person name="Sun H."/>
            <person name="Tritt A."/>
            <person name="Yoshinaga Y."/>
            <person name="Zwiers L.-H."/>
            <person name="Turgeon B."/>
            <person name="Goodwin S."/>
            <person name="Spatafora J."/>
            <person name="Crous P."/>
            <person name="Grigoriev I."/>
        </authorList>
    </citation>
    <scope>NUCLEOTIDE SEQUENCE</scope>
    <source>
        <strain evidence="1">CBS 107.79</strain>
    </source>
</reference>